<feature type="non-terminal residue" evidence="1">
    <location>
        <position position="71"/>
    </location>
</feature>
<evidence type="ECO:0000313" key="1">
    <source>
        <dbReference type="EMBL" id="CEK82903.1"/>
    </source>
</evidence>
<proteinExistence type="predicted"/>
<protein>
    <recommendedName>
        <fullName evidence="2">RNase H type-1 domain-containing protein</fullName>
    </recommendedName>
</protein>
<evidence type="ECO:0008006" key="2">
    <source>
        <dbReference type="Google" id="ProtNLM"/>
    </source>
</evidence>
<feature type="non-terminal residue" evidence="1">
    <location>
        <position position="1"/>
    </location>
</feature>
<reference evidence="1" key="1">
    <citation type="submission" date="2014-12" db="EMBL/GenBank/DDBJ databases">
        <title>Insight into the proteome of Arion vulgaris.</title>
        <authorList>
            <person name="Aradska J."/>
            <person name="Bulat T."/>
            <person name="Smidak R."/>
            <person name="Sarate P."/>
            <person name="Gangsoo J."/>
            <person name="Sialana F."/>
            <person name="Bilban M."/>
            <person name="Lubec G."/>
        </authorList>
    </citation>
    <scope>NUCLEOTIDE SEQUENCE</scope>
    <source>
        <tissue evidence="1">Skin</tissue>
    </source>
</reference>
<name>A0A0B7APX7_9EUPU</name>
<gene>
    <name evidence="1" type="primary">ORF134175</name>
</gene>
<dbReference type="EMBL" id="HACG01036038">
    <property type="protein sequence ID" value="CEK82903.1"/>
    <property type="molecule type" value="Transcribed_RNA"/>
</dbReference>
<sequence>NERADRLAGSAAISEGQPMDRADIVNALIERGRREDLHLNQSTSPRLRELGLKIGVARKEQHNRYMSRLIN</sequence>
<dbReference type="AlphaFoldDB" id="A0A0B7APX7"/>
<organism evidence="1">
    <name type="scientific">Arion vulgaris</name>
    <dbReference type="NCBI Taxonomy" id="1028688"/>
    <lineage>
        <taxon>Eukaryota</taxon>
        <taxon>Metazoa</taxon>
        <taxon>Spiralia</taxon>
        <taxon>Lophotrochozoa</taxon>
        <taxon>Mollusca</taxon>
        <taxon>Gastropoda</taxon>
        <taxon>Heterobranchia</taxon>
        <taxon>Euthyneura</taxon>
        <taxon>Panpulmonata</taxon>
        <taxon>Eupulmonata</taxon>
        <taxon>Stylommatophora</taxon>
        <taxon>Helicina</taxon>
        <taxon>Arionoidea</taxon>
        <taxon>Arionidae</taxon>
        <taxon>Arion</taxon>
    </lineage>
</organism>
<accession>A0A0B7APX7</accession>